<organism evidence="1 2">
    <name type="scientific">Mycolicibacterium goodii</name>
    <name type="common">Mycobacterium goodii</name>
    <dbReference type="NCBI Taxonomy" id="134601"/>
    <lineage>
        <taxon>Bacteria</taxon>
        <taxon>Bacillati</taxon>
        <taxon>Actinomycetota</taxon>
        <taxon>Actinomycetes</taxon>
        <taxon>Mycobacteriales</taxon>
        <taxon>Mycobacteriaceae</taxon>
        <taxon>Mycolicibacterium</taxon>
    </lineage>
</organism>
<name>A0A0K0X206_MYCGD</name>
<dbReference type="Proteomes" id="UP000062255">
    <property type="component" value="Chromosome"/>
</dbReference>
<dbReference type="InterPro" id="IPR046037">
    <property type="entry name" value="DUF5995"/>
</dbReference>
<dbReference type="EMBL" id="CP012150">
    <property type="protein sequence ID" value="AKS31387.1"/>
    <property type="molecule type" value="Genomic_DNA"/>
</dbReference>
<proteinExistence type="predicted"/>
<dbReference type="AlphaFoldDB" id="A0A0K0X206"/>
<evidence type="ECO:0000313" key="1">
    <source>
        <dbReference type="EMBL" id="AKS31387.1"/>
    </source>
</evidence>
<dbReference type="PATRIC" id="fig|134601.6.peg.1087"/>
<accession>A0A0K0X206</accession>
<dbReference type="STRING" id="134601.AFA91_05245"/>
<sequence>MVRNLDQVIDWSIRAHSTIGYFAVLYKKSTLAVRNALVKGKFRDAERMQRFDAVFAQRYFDALNAYFHPSESGRLTLPWEVAFVGHTETGATMLQHMVAGLSAHINFDLGIAAVEVTEPAEQGDFEYDFNLINDIVAEQIRDMLDAVERLSPGVLWLRRLIPNEVRVIGKTLVAFRTAGFRYAAFIVLHPDQARERTVSHEAWTAIIGDWYLHPTKKRALQFAALPMLVRTIAKRENPDVAANLRALDAVPVTRERVNA</sequence>
<dbReference type="KEGG" id="mgo:AFA91_05245"/>
<dbReference type="Pfam" id="PF19458">
    <property type="entry name" value="DUF5995"/>
    <property type="match status" value="1"/>
</dbReference>
<reference evidence="1 2" key="1">
    <citation type="submission" date="2015-07" db="EMBL/GenBank/DDBJ databases">
        <title>Complete genome sequence of Mycobacterium goodii X7B, a facultative thermophilic biodesulfurizing bacterium.</title>
        <authorList>
            <person name="Yu B."/>
            <person name="Li F."/>
            <person name="Xu P."/>
        </authorList>
    </citation>
    <scope>NUCLEOTIDE SEQUENCE [LARGE SCALE GENOMIC DNA]</scope>
    <source>
        <strain evidence="1 2">X7B</strain>
    </source>
</reference>
<gene>
    <name evidence="1" type="ORF">AFA91_05245</name>
</gene>
<evidence type="ECO:0000313" key="2">
    <source>
        <dbReference type="Proteomes" id="UP000062255"/>
    </source>
</evidence>
<protein>
    <submittedName>
        <fullName evidence="1">Uncharacterized protein</fullName>
    </submittedName>
</protein>